<comment type="caution">
    <text evidence="6">The sequence shown here is derived from an EMBL/GenBank/DDBJ whole genome shotgun (WGS) entry which is preliminary data.</text>
</comment>
<dbReference type="GO" id="GO:0005634">
    <property type="term" value="C:nucleus"/>
    <property type="evidence" value="ECO:0007669"/>
    <property type="project" value="TreeGrafter"/>
</dbReference>
<evidence type="ECO:0000256" key="2">
    <source>
        <dbReference type="ARBA" id="ARBA00022723"/>
    </source>
</evidence>
<dbReference type="GO" id="GO:0046872">
    <property type="term" value="F:metal ion binding"/>
    <property type="evidence" value="ECO:0007669"/>
    <property type="project" value="UniProtKB-KW"/>
</dbReference>
<sequence>MHSLAPRPPQPTWLFNPAAVDAAATSSKKDLDKWCLHNDHNRHIPRPCSAWPEPTVSIGRKIGKFGSKGLCWEAVGPAREVFNKIRPRLKEHLESGVETISSWVTWSMYMIGKTPECASPTILFCCEVPSHRKLVRNVIKESGILDKYPGIKTADAPRPPDFNQLIRLAEVHGELGSGTVIEGLAAPHGNACGMELTISAGSSGLLRSRRATVGGVIQLGERYFYFTAEHAFQIDSEEGSDGSFSDSYDSENDSDYSIDEDISSEVIEDAKAFDCAAIGKLNICHASKSDGSQDEPSSIVSSIAQSMSPTEKRAIKQTVRLSSVAISSGADPATTLDYSLIEVFDANHQVPNSVHFGEKELSVSSIVTDGPRDTTVLAITSRGVLPGRLSGTSMCTSMATVSTYQEVYYGVLDSPLEHGDCGSWIIDANTGDLFGHIIAGSPETGAAMIIPALLTFTDLEDRAKKQPKLPTAPFPFLPYDTELDKRPTTQRKHSVSTREFTEDDIAWTKSVTAKFVKLLRQKQKEIILRRYQEPKISTEDSSTANSLPPSYDQTISDMTVRERFRRKFPLIPEPPAEGDKDAQKFRNTLDNLSCIPLLYEDAGLQDLALAMMPLEEIYSKAAKNKFDYEKNAPLAVAKRLPPWSLMDCSIMAMMSWFKNEFFTWVNNPPCSQCQSATLAVGMTAPTAEESALGASRVELYRCSNIDCSCLERFPRYRDPGILLRTRRGRVGEWANCFALFCRALGARVRWVWTANDHVFIEFYSESQRRWVHADPCENTFDLPRLYSEGWGKTLTYAIAFSVDGATDVTRRYVRKVSLFRQSPRTRCSEGVLLHILQQITALRRSSLGDQERARLRKEDELEQVELGSFIVASVTSDFMASLGSQGTAQSKKLVAEAEAEAEAMRELRRSETREA</sequence>
<keyword evidence="7" id="KW-1185">Reference proteome</keyword>
<dbReference type="SMART" id="SM00460">
    <property type="entry name" value="TGc"/>
    <property type="match status" value="1"/>
</dbReference>
<dbReference type="Gene3D" id="2.20.25.10">
    <property type="match status" value="1"/>
</dbReference>
<comment type="similarity">
    <text evidence="1">Belongs to the transglutaminase-like superfamily. PNGase family.</text>
</comment>
<evidence type="ECO:0000256" key="3">
    <source>
        <dbReference type="ARBA" id="ARBA00022833"/>
    </source>
</evidence>
<dbReference type="PANTHER" id="PTHR12143:SF19">
    <property type="entry name" value="PEPTIDE-N(4)-(N-ACETYL-BETA-GLUCOSAMINYL)ASPARAGINE AMIDASE"/>
    <property type="match status" value="1"/>
</dbReference>
<dbReference type="Pfam" id="PF01841">
    <property type="entry name" value="Transglut_core"/>
    <property type="match status" value="1"/>
</dbReference>
<name>A0A9W8QP36_AKAMU</name>
<dbReference type="InterPro" id="IPR050883">
    <property type="entry name" value="PNGase"/>
</dbReference>
<dbReference type="InterPro" id="IPR038765">
    <property type="entry name" value="Papain-like_cys_pep_sf"/>
</dbReference>
<dbReference type="EMBL" id="JAJHUN010000001">
    <property type="protein sequence ID" value="KAJ4163857.1"/>
    <property type="molecule type" value="Genomic_DNA"/>
</dbReference>
<proteinExistence type="inferred from homology"/>
<dbReference type="GO" id="GO:0006516">
    <property type="term" value="P:glycoprotein catabolic process"/>
    <property type="evidence" value="ECO:0007669"/>
    <property type="project" value="TreeGrafter"/>
</dbReference>
<protein>
    <recommendedName>
        <fullName evidence="5">Transglutaminase-like domain-containing protein</fullName>
    </recommendedName>
</protein>
<dbReference type="FunFam" id="2.20.25.10:FF:000011">
    <property type="entry name" value="peptide-N(4)-(N-acetyl-beta- glucosaminyl)asparagine amidase"/>
    <property type="match status" value="1"/>
</dbReference>
<dbReference type="AlphaFoldDB" id="A0A9W8QP36"/>
<dbReference type="GO" id="GO:0000224">
    <property type="term" value="F:peptide-N4-(N-acetyl-beta-glucosaminyl)asparagine amidase activity"/>
    <property type="evidence" value="ECO:0007669"/>
    <property type="project" value="TreeGrafter"/>
</dbReference>
<evidence type="ECO:0000256" key="1">
    <source>
        <dbReference type="ARBA" id="ARBA00009390"/>
    </source>
</evidence>
<dbReference type="GO" id="GO:0005829">
    <property type="term" value="C:cytosol"/>
    <property type="evidence" value="ECO:0007669"/>
    <property type="project" value="TreeGrafter"/>
</dbReference>
<dbReference type="PANTHER" id="PTHR12143">
    <property type="entry name" value="PEPTIDE N-GLYCANASE PNGASE -RELATED"/>
    <property type="match status" value="1"/>
</dbReference>
<evidence type="ECO:0000256" key="4">
    <source>
        <dbReference type="SAM" id="Coils"/>
    </source>
</evidence>
<feature type="domain" description="Transglutaminase-like" evidence="5">
    <location>
        <begin position="722"/>
        <end position="777"/>
    </location>
</feature>
<reference evidence="6" key="1">
    <citation type="journal article" date="2023" name="Access Microbiol">
        <title>De-novo genome assembly for Akanthomyces muscarius, a biocontrol agent of insect agricultural pests.</title>
        <authorList>
            <person name="Erdos Z."/>
            <person name="Studholme D.J."/>
            <person name="Raymond B."/>
            <person name="Sharma M."/>
        </authorList>
    </citation>
    <scope>NUCLEOTIDE SEQUENCE</scope>
    <source>
        <strain evidence="6">Ve6</strain>
    </source>
</reference>
<evidence type="ECO:0000259" key="5">
    <source>
        <dbReference type="SMART" id="SM00460"/>
    </source>
</evidence>
<dbReference type="SUPFAM" id="SSF54001">
    <property type="entry name" value="Cysteine proteinases"/>
    <property type="match status" value="1"/>
</dbReference>
<feature type="coiled-coil region" evidence="4">
    <location>
        <begin position="887"/>
        <end position="914"/>
    </location>
</feature>
<accession>A0A9W8QP36</accession>
<dbReference type="GeneID" id="80892720"/>
<keyword evidence="2" id="KW-0479">Metal-binding</keyword>
<dbReference type="InterPro" id="IPR002931">
    <property type="entry name" value="Transglutaminase-like"/>
</dbReference>
<dbReference type="Proteomes" id="UP001144673">
    <property type="component" value="Chromosome 1"/>
</dbReference>
<keyword evidence="3" id="KW-0862">Zinc</keyword>
<evidence type="ECO:0000313" key="7">
    <source>
        <dbReference type="Proteomes" id="UP001144673"/>
    </source>
</evidence>
<dbReference type="KEGG" id="amus:LMH87_005561"/>
<keyword evidence="4" id="KW-0175">Coiled coil</keyword>
<dbReference type="RefSeq" id="XP_056058772.1">
    <property type="nucleotide sequence ID" value="XM_056203299.1"/>
</dbReference>
<organism evidence="6 7">
    <name type="scientific">Akanthomyces muscarius</name>
    <name type="common">Entomopathogenic fungus</name>
    <name type="synonym">Lecanicillium muscarium</name>
    <dbReference type="NCBI Taxonomy" id="2231603"/>
    <lineage>
        <taxon>Eukaryota</taxon>
        <taxon>Fungi</taxon>
        <taxon>Dikarya</taxon>
        <taxon>Ascomycota</taxon>
        <taxon>Pezizomycotina</taxon>
        <taxon>Sordariomycetes</taxon>
        <taxon>Hypocreomycetidae</taxon>
        <taxon>Hypocreales</taxon>
        <taxon>Cordycipitaceae</taxon>
        <taxon>Akanthomyces</taxon>
    </lineage>
</organism>
<gene>
    <name evidence="6" type="ORF">LMH87_005561</name>
</gene>
<dbReference type="Gene3D" id="3.10.620.30">
    <property type="match status" value="1"/>
</dbReference>
<evidence type="ECO:0000313" key="6">
    <source>
        <dbReference type="EMBL" id="KAJ4163857.1"/>
    </source>
</evidence>